<proteinExistence type="predicted"/>
<dbReference type="Gene3D" id="2.180.10.10">
    <property type="entry name" value="RHS repeat-associated core"/>
    <property type="match status" value="1"/>
</dbReference>
<dbReference type="NCBIfam" id="TIGR03696">
    <property type="entry name" value="Rhs_assc_core"/>
    <property type="match status" value="1"/>
</dbReference>
<reference evidence="4" key="2">
    <citation type="submission" date="2013-07" db="EMBL/GenBank/DDBJ databases">
        <authorList>
            <person name="Morais-Silva F.O."/>
            <person name="Rezende A.M."/>
            <person name="Pimentel C."/>
            <person name="Resende D.M."/>
            <person name="Santos C.I."/>
            <person name="Clemente C."/>
            <person name="de Oliveira L.M."/>
            <person name="da Silva S.M."/>
            <person name="Costa D.A."/>
            <person name="Varela-Raposo A."/>
            <person name="Horacio E.C.A."/>
            <person name="Matos M."/>
            <person name="Flores O."/>
            <person name="Ruiz J.C."/>
            <person name="Rodrigues-Pousada C."/>
        </authorList>
    </citation>
    <scope>NUCLEOTIDE SEQUENCE [LARGE SCALE GENOMIC DNA]</scope>
    <source>
        <strain evidence="4">ATCC 19364 / DSM 1382 / NCIMB 9332 / VKM B-1759</strain>
    </source>
</reference>
<organism evidence="3 4">
    <name type="scientific">Megalodesulfovibrio gigas (strain ATCC 19364 / DSM 1382 / NCIMB 9332 / VKM B-1759)</name>
    <name type="common">Desulfovibrio gigas</name>
    <dbReference type="NCBI Taxonomy" id="1121448"/>
    <lineage>
        <taxon>Bacteria</taxon>
        <taxon>Pseudomonadati</taxon>
        <taxon>Thermodesulfobacteriota</taxon>
        <taxon>Desulfovibrionia</taxon>
        <taxon>Desulfovibrionales</taxon>
        <taxon>Desulfovibrionaceae</taxon>
        <taxon>Megalodesulfovibrio</taxon>
    </lineage>
</organism>
<dbReference type="Pfam" id="PF25023">
    <property type="entry name" value="TEN_YD-shell"/>
    <property type="match status" value="1"/>
</dbReference>
<dbReference type="eggNOG" id="COG3209">
    <property type="taxonomic scope" value="Bacteria"/>
</dbReference>
<dbReference type="Proteomes" id="UP000016587">
    <property type="component" value="Chromosome"/>
</dbReference>
<dbReference type="InterPro" id="IPR022385">
    <property type="entry name" value="Rhs_assc_core"/>
</dbReference>
<sequence>MTEKYLWLGRTRLLAIFDNNDNVLQRFLYADGRMPLAMEQAGELFYFAYDQVGSLRAVTDASGHVVKNVLYDSFGRVISDSNPEMKVPFGFAGGLQDSDTGLVRFGYRGYDSEVGRWTSKDPIGFESDDANIYAYCSANPVRYVDANGQSAMAVVGPIAAAVAMMDTPLPGPLDAVAAAMVAAAALSDLVDSCPKECPPCNPPVGTICHGPEHNVANGKKPHFEKQLNMYLDVHYHTYQMEQVPYPTCKCQWTKLKKRGTTYPTPPTCLPCSAYGFNPG</sequence>
<name>T2GE60_MEGG1</name>
<keyword evidence="4" id="KW-1185">Reference proteome</keyword>
<dbReference type="STRING" id="1121448.DGI_2443"/>
<dbReference type="KEGG" id="dgg:DGI_2443"/>
<dbReference type="AlphaFoldDB" id="T2GE60"/>
<dbReference type="InterPro" id="IPR056823">
    <property type="entry name" value="TEN-like_YD-shell"/>
</dbReference>
<evidence type="ECO:0000259" key="2">
    <source>
        <dbReference type="Pfam" id="PF25023"/>
    </source>
</evidence>
<dbReference type="RefSeq" id="WP_021761170.1">
    <property type="nucleotide sequence ID" value="NC_022444.1"/>
</dbReference>
<keyword evidence="1" id="KW-0677">Repeat</keyword>
<dbReference type="InterPro" id="IPR050708">
    <property type="entry name" value="T6SS_VgrG/RHS"/>
</dbReference>
<dbReference type="PATRIC" id="fig|1121448.10.peg.2396"/>
<gene>
    <name evidence="3" type="ORF">DGI_2443</name>
</gene>
<dbReference type="EMBL" id="CP006585">
    <property type="protein sequence ID" value="AGW14187.1"/>
    <property type="molecule type" value="Genomic_DNA"/>
</dbReference>
<evidence type="ECO:0000313" key="3">
    <source>
        <dbReference type="EMBL" id="AGW14187.1"/>
    </source>
</evidence>
<feature type="domain" description="Teneurin-like YD-shell" evidence="2">
    <location>
        <begin position="11"/>
        <end position="126"/>
    </location>
</feature>
<evidence type="ECO:0000256" key="1">
    <source>
        <dbReference type="ARBA" id="ARBA00022737"/>
    </source>
</evidence>
<dbReference type="PANTHER" id="PTHR32305:SF15">
    <property type="entry name" value="PROTEIN RHSA-RELATED"/>
    <property type="match status" value="1"/>
</dbReference>
<dbReference type="HOGENOM" id="CLU_996499_0_0_7"/>
<accession>T2GE60</accession>
<reference evidence="3 4" key="1">
    <citation type="journal article" date="2013" name="J. Bacteriol.">
        <title>Roles of HynAB and Ech, the only two hydrogenases found in the model sulfate reducer Desulfovibrio gigas.</title>
        <authorList>
            <person name="Morais-Silva F.O."/>
            <person name="Santos C.I."/>
            <person name="Rodrigues R."/>
            <person name="Pereira I.A."/>
            <person name="Rodrigues-Pousada C."/>
        </authorList>
    </citation>
    <scope>NUCLEOTIDE SEQUENCE [LARGE SCALE GENOMIC DNA]</scope>
    <source>
        <strain evidence="4">ATCC 19364 / DSM 1382 / NCIMB 9332 / VKM B-1759</strain>
    </source>
</reference>
<evidence type="ECO:0000313" key="4">
    <source>
        <dbReference type="Proteomes" id="UP000016587"/>
    </source>
</evidence>
<dbReference type="PANTHER" id="PTHR32305">
    <property type="match status" value="1"/>
</dbReference>
<protein>
    <submittedName>
        <fullName evidence="3">Putative RHS repeat-associated core domain protein</fullName>
    </submittedName>
</protein>